<gene>
    <name evidence="1" type="ORF">ME791_07480</name>
</gene>
<evidence type="ECO:0000313" key="2">
    <source>
        <dbReference type="Proteomes" id="UP001054884"/>
    </source>
</evidence>
<comment type="caution">
    <text evidence="1">The sequence shown here is derived from an EMBL/GenBank/DDBJ whole genome shotgun (WGS) entry which is preliminary data.</text>
</comment>
<dbReference type="EMBL" id="BNHY01000011">
    <property type="protein sequence ID" value="GHN33596.1"/>
    <property type="molecule type" value="Genomic_DNA"/>
</dbReference>
<name>A0ABD0AEX3_9LACO</name>
<dbReference type="Proteomes" id="UP001054884">
    <property type="component" value="Unassembled WGS sequence"/>
</dbReference>
<organism evidence="1 2">
    <name type="scientific">Lactobacillus delbrueckii</name>
    <dbReference type="NCBI Taxonomy" id="1584"/>
    <lineage>
        <taxon>Bacteria</taxon>
        <taxon>Bacillati</taxon>
        <taxon>Bacillota</taxon>
        <taxon>Bacilli</taxon>
        <taxon>Lactobacillales</taxon>
        <taxon>Lactobacillaceae</taxon>
        <taxon>Lactobacillus</taxon>
    </lineage>
</organism>
<protein>
    <submittedName>
        <fullName evidence="1">Uncharacterized protein</fullName>
    </submittedName>
</protein>
<proteinExistence type="predicted"/>
<dbReference type="RefSeq" id="WP_236160071.1">
    <property type="nucleotide sequence ID" value="NZ_BNHQ01000015.1"/>
</dbReference>
<dbReference type="AlphaFoldDB" id="A0ABD0AEX3"/>
<accession>A0ABD0AEX3</accession>
<evidence type="ECO:0000313" key="1">
    <source>
        <dbReference type="EMBL" id="GHN33596.1"/>
    </source>
</evidence>
<reference evidence="1 2" key="1">
    <citation type="journal article" date="2022" name="J. Dairy Sci.">
        <title>Genetic diversity of Lactobacillus delbrueckii isolated from raw milk in Hokkaido, Japan.</title>
        <authorList>
            <person name="Tsuchihashi H."/>
            <person name="Ichikawa A."/>
            <person name="Takeda M."/>
            <person name="Koizumi A."/>
            <person name="Mizoguchi C."/>
            <person name="Ishida T."/>
            <person name="Kimura K."/>
        </authorList>
    </citation>
    <scope>NUCLEOTIDE SEQUENCE [LARGE SCALE GENOMIC DNA]</scope>
    <source>
        <strain evidence="1 2">ME-791</strain>
    </source>
</reference>
<sequence>MTLKDIKAPADYAELSACLDLAYWAINRLSKVAYWHYGITGDEQKPLYEAQTAISRISRSMAAEKITNDPEHKQDWIDVIYGCMPYYTDRGPLFWMKHDEMVKLLNLAEREL</sequence>